<keyword evidence="4" id="KW-1185">Reference proteome</keyword>
<sequence length="251" mass="27257">MASSTTCVTESDTIFLRSLGGELRSKVPMLFRSPVEPRSTAVENDHRTGSSGRTRPPCEGHRARSSATIAHTRPRKPNGRLVNPVSTDVNGIAFERLYAEVQQFYAQHFQLLDSGAAEEWAATFTEDGVFAPPTLPQPVRGRVALAEGLRRTIAELAAAGEVHRHWHGMISVDQDQDGSVRVTCYALVLATKLGGDSRLHRVCVCTDRLVREAGAFRVLHRSVTRDDLAAPAAFTAASAALPGFRSPQKTS</sequence>
<feature type="region of interest" description="Disordered" evidence="1">
    <location>
        <begin position="34"/>
        <end position="82"/>
    </location>
</feature>
<protein>
    <recommendedName>
        <fullName evidence="2">SnoaL-like domain-containing protein</fullName>
    </recommendedName>
</protein>
<dbReference type="CDD" id="cd00531">
    <property type="entry name" value="NTF2_like"/>
    <property type="match status" value="1"/>
</dbReference>
<evidence type="ECO:0000313" key="4">
    <source>
        <dbReference type="Proteomes" id="UP000503540"/>
    </source>
</evidence>
<gene>
    <name evidence="3" type="ORF">F5544_10675</name>
</gene>
<dbReference type="InterPro" id="IPR032710">
    <property type="entry name" value="NTF2-like_dom_sf"/>
</dbReference>
<dbReference type="Gene3D" id="3.10.450.50">
    <property type="match status" value="1"/>
</dbReference>
<dbReference type="KEGG" id="nah:F5544_10675"/>
<name>A0A6G9YUJ9_9NOCA</name>
<reference evidence="3 4" key="1">
    <citation type="journal article" date="2019" name="ACS Chem. Biol.">
        <title>Identification and Mobilization of a Cryptic Antibiotic Biosynthesis Gene Locus from a Human-Pathogenic Nocardia Isolate.</title>
        <authorList>
            <person name="Herisse M."/>
            <person name="Ishida K."/>
            <person name="Porter J.L."/>
            <person name="Howden B."/>
            <person name="Hertweck C."/>
            <person name="Stinear T.P."/>
            <person name="Pidot S.J."/>
        </authorList>
    </citation>
    <scope>NUCLEOTIDE SEQUENCE [LARGE SCALE GENOMIC DNA]</scope>
    <source>
        <strain evidence="3 4">AUSMDU00012717</strain>
    </source>
</reference>
<dbReference type="EMBL" id="CP046172">
    <property type="protein sequence ID" value="QIS16894.1"/>
    <property type="molecule type" value="Genomic_DNA"/>
</dbReference>
<dbReference type="Pfam" id="PF13577">
    <property type="entry name" value="SnoaL_4"/>
    <property type="match status" value="1"/>
</dbReference>
<accession>A0A6G9YUJ9</accession>
<proteinExistence type="predicted"/>
<evidence type="ECO:0000259" key="2">
    <source>
        <dbReference type="Pfam" id="PF13577"/>
    </source>
</evidence>
<organism evidence="3 4">
    <name type="scientific">Nocardia arthritidis</name>
    <dbReference type="NCBI Taxonomy" id="228602"/>
    <lineage>
        <taxon>Bacteria</taxon>
        <taxon>Bacillati</taxon>
        <taxon>Actinomycetota</taxon>
        <taxon>Actinomycetes</taxon>
        <taxon>Mycobacteriales</taxon>
        <taxon>Nocardiaceae</taxon>
        <taxon>Nocardia</taxon>
    </lineage>
</organism>
<evidence type="ECO:0000313" key="3">
    <source>
        <dbReference type="EMBL" id="QIS16894.1"/>
    </source>
</evidence>
<dbReference type="SUPFAM" id="SSF54427">
    <property type="entry name" value="NTF2-like"/>
    <property type="match status" value="1"/>
</dbReference>
<evidence type="ECO:0000256" key="1">
    <source>
        <dbReference type="SAM" id="MobiDB-lite"/>
    </source>
</evidence>
<dbReference type="Proteomes" id="UP000503540">
    <property type="component" value="Chromosome"/>
</dbReference>
<feature type="domain" description="SnoaL-like" evidence="2">
    <location>
        <begin position="98"/>
        <end position="221"/>
    </location>
</feature>
<dbReference type="AlphaFoldDB" id="A0A6G9YUJ9"/>
<dbReference type="InterPro" id="IPR037401">
    <property type="entry name" value="SnoaL-like"/>
</dbReference>